<organism evidence="6 7">
    <name type="scientific">Cognatilysobacter xinjiangensis</name>
    <dbReference type="NCBI Taxonomy" id="546892"/>
    <lineage>
        <taxon>Bacteria</taxon>
        <taxon>Pseudomonadati</taxon>
        <taxon>Pseudomonadota</taxon>
        <taxon>Gammaproteobacteria</taxon>
        <taxon>Lysobacterales</taxon>
        <taxon>Lysobacteraceae</taxon>
        <taxon>Cognatilysobacter</taxon>
    </lineage>
</organism>
<keyword evidence="5" id="KW-0472">Membrane</keyword>
<evidence type="ECO:0000256" key="4">
    <source>
        <dbReference type="ARBA" id="ARBA00022989"/>
    </source>
</evidence>
<dbReference type="EMBL" id="BMXY01000001">
    <property type="protein sequence ID" value="GGZ53849.1"/>
    <property type="molecule type" value="Genomic_DNA"/>
</dbReference>
<reference evidence="7" key="1">
    <citation type="journal article" date="2019" name="Int. J. Syst. Evol. Microbiol.">
        <title>The Global Catalogue of Microorganisms (GCM) 10K type strain sequencing project: providing services to taxonomists for standard genome sequencing and annotation.</title>
        <authorList>
            <consortium name="The Broad Institute Genomics Platform"/>
            <consortium name="The Broad Institute Genome Sequencing Center for Infectious Disease"/>
            <person name="Wu L."/>
            <person name="Ma J."/>
        </authorList>
    </citation>
    <scope>NUCLEOTIDE SEQUENCE [LARGE SCALE GENOMIC DNA]</scope>
    <source>
        <strain evidence="7">KCTC 22558</strain>
    </source>
</reference>
<dbReference type="PANTHER" id="PTHR37481:SF1">
    <property type="entry name" value="LIPOPOLYSACCHARIDE EXPORT SYSTEM PROTEIN LPTC"/>
    <property type="match status" value="1"/>
</dbReference>
<accession>A0ABQ3BSL1</accession>
<sequence length="184" mass="19971">MNWRLVLGLVLAAAAVAIGASLWRQRDGGATPQQAGRSDYTLHDFQLIALDAEGRESFTLSAPKLTRDPSAKTLDLATPLFTIPPRAGSDGKPWEVRSKTAWVSAKGDEIRLRGDVAATSIDGDGQPIRMDTQQLNVFPDAKRATSDVAVSVKQPGLILNGYSMDAKLDARLVQLRNVKARYEK</sequence>
<comment type="caution">
    <text evidence="6">The sequence shown here is derived from an EMBL/GenBank/DDBJ whole genome shotgun (WGS) entry which is preliminary data.</text>
</comment>
<protein>
    <submittedName>
        <fullName evidence="6">Lipopolysaccharide export system protein LptC</fullName>
    </submittedName>
</protein>
<evidence type="ECO:0000313" key="6">
    <source>
        <dbReference type="EMBL" id="GGZ53849.1"/>
    </source>
</evidence>
<dbReference type="InterPro" id="IPR052363">
    <property type="entry name" value="LPS_export_LptC"/>
</dbReference>
<keyword evidence="1" id="KW-1003">Cell membrane</keyword>
<dbReference type="InterPro" id="IPR026265">
    <property type="entry name" value="LptC"/>
</dbReference>
<evidence type="ECO:0000256" key="1">
    <source>
        <dbReference type="ARBA" id="ARBA00022475"/>
    </source>
</evidence>
<name>A0ABQ3BSL1_9GAMM</name>
<evidence type="ECO:0000256" key="5">
    <source>
        <dbReference type="ARBA" id="ARBA00023136"/>
    </source>
</evidence>
<dbReference type="RefSeq" id="WP_189446632.1">
    <property type="nucleotide sequence ID" value="NZ_BMXY01000001.1"/>
</dbReference>
<evidence type="ECO:0000256" key="2">
    <source>
        <dbReference type="ARBA" id="ARBA00022519"/>
    </source>
</evidence>
<dbReference type="Gene3D" id="2.60.450.10">
    <property type="entry name" value="Lipopolysaccharide (LPS) transport protein A like domain"/>
    <property type="match status" value="1"/>
</dbReference>
<dbReference type="NCBIfam" id="TIGR04409">
    <property type="entry name" value="LptC_YrbK"/>
    <property type="match status" value="1"/>
</dbReference>
<dbReference type="Proteomes" id="UP000643403">
    <property type="component" value="Unassembled WGS sequence"/>
</dbReference>
<keyword evidence="2" id="KW-0997">Cell inner membrane</keyword>
<evidence type="ECO:0000256" key="3">
    <source>
        <dbReference type="ARBA" id="ARBA00022692"/>
    </source>
</evidence>
<dbReference type="PANTHER" id="PTHR37481">
    <property type="entry name" value="LIPOPOLYSACCHARIDE EXPORT SYSTEM PROTEIN LPTC"/>
    <property type="match status" value="1"/>
</dbReference>
<keyword evidence="7" id="KW-1185">Reference proteome</keyword>
<proteinExistence type="predicted"/>
<evidence type="ECO:0000313" key="7">
    <source>
        <dbReference type="Proteomes" id="UP000643403"/>
    </source>
</evidence>
<gene>
    <name evidence="6" type="primary">lptC</name>
    <name evidence="6" type="ORF">GCM10008101_03750</name>
</gene>
<keyword evidence="4" id="KW-1133">Transmembrane helix</keyword>
<keyword evidence="3" id="KW-0812">Transmembrane</keyword>
<dbReference type="InterPro" id="IPR010664">
    <property type="entry name" value="LipoPS_assembly_LptC-rel"/>
</dbReference>
<dbReference type="Pfam" id="PF06835">
    <property type="entry name" value="LptC"/>
    <property type="match status" value="1"/>
</dbReference>